<dbReference type="GO" id="GO:1905515">
    <property type="term" value="P:non-motile cilium assembly"/>
    <property type="evidence" value="ECO:0007669"/>
    <property type="project" value="TreeGrafter"/>
</dbReference>
<dbReference type="GO" id="GO:0030991">
    <property type="term" value="C:intraciliary transport particle A"/>
    <property type="evidence" value="ECO:0007669"/>
    <property type="project" value="TreeGrafter"/>
</dbReference>
<dbReference type="InterPro" id="IPR015943">
    <property type="entry name" value="WD40/YVTN_repeat-like_dom_sf"/>
</dbReference>
<feature type="domain" description="IFT122 first beta-propeller" evidence="9">
    <location>
        <begin position="14"/>
        <end position="189"/>
    </location>
</feature>
<dbReference type="GO" id="GO:0061512">
    <property type="term" value="P:protein localization to cilium"/>
    <property type="evidence" value="ECO:0007669"/>
    <property type="project" value="TreeGrafter"/>
</dbReference>
<dbReference type="Pfam" id="PF23377">
    <property type="entry name" value="Beta-prop_IFT122_2nd"/>
    <property type="match status" value="1"/>
</dbReference>
<dbReference type="InterPro" id="IPR039857">
    <property type="entry name" value="Ift122/121"/>
</dbReference>
<feature type="repeat" description="WD" evidence="7">
    <location>
        <begin position="52"/>
        <end position="83"/>
    </location>
</feature>
<dbReference type="OrthoDB" id="10255582at2759"/>
<dbReference type="SMART" id="SM00320">
    <property type="entry name" value="WD40"/>
    <property type="match status" value="7"/>
</dbReference>
<name>A0A3M7RNB0_BRAPC</name>
<protein>
    <recommendedName>
        <fullName evidence="2">Intraflagellar transport protein 122 homolog</fullName>
    </recommendedName>
</protein>
<proteinExistence type="predicted"/>
<feature type="domain" description="IFT122 second beta-propeller" evidence="8">
    <location>
        <begin position="299"/>
        <end position="347"/>
    </location>
</feature>
<dbReference type="Gene3D" id="2.130.10.10">
    <property type="entry name" value="YVTN repeat-like/Quinoprotein amine dehydrogenase"/>
    <property type="match status" value="2"/>
</dbReference>
<dbReference type="InterPro" id="IPR056153">
    <property type="entry name" value="Beta-prop_IFT122_1st"/>
</dbReference>
<dbReference type="PROSITE" id="PS50294">
    <property type="entry name" value="WD_REPEATS_REGION"/>
    <property type="match status" value="1"/>
</dbReference>
<organism evidence="10 11">
    <name type="scientific">Brachionus plicatilis</name>
    <name type="common">Marine rotifer</name>
    <name type="synonym">Brachionus muelleri</name>
    <dbReference type="NCBI Taxonomy" id="10195"/>
    <lineage>
        <taxon>Eukaryota</taxon>
        <taxon>Metazoa</taxon>
        <taxon>Spiralia</taxon>
        <taxon>Gnathifera</taxon>
        <taxon>Rotifera</taxon>
        <taxon>Eurotatoria</taxon>
        <taxon>Monogononta</taxon>
        <taxon>Pseudotrocha</taxon>
        <taxon>Ploima</taxon>
        <taxon>Brachionidae</taxon>
        <taxon>Brachionus</taxon>
    </lineage>
</organism>
<sequence length="368" mass="41137">MKVLETWVEQITDEDTSINDLCFRPDGSQLIVAAGNKVLVFDPLDGKLIKGLAGHKETVYCLSYAKDGSLFASGGADKTVIIWTTELEGILRFQHNEAIQGLAFNPVTNVLVTCAVSDFGLWSSKEKYVPKTKVFSRITCCAWSSDGQYLALGFFNGTVQIRDKNGDEKLKIERPDAANSPVWCVEWTKTKSSADILAVADWSQKLSFYHITGKQAYKDRKLGYDVTQLSWNPETEYLIVTGSNRQCTIYTNEGVKLNTLCEKDSWILCAKQKPSSNFLAVGSQGGHIIMFQLVISTVHGLYKEKYAYRESMTDVIIHNLITEVKVRIKCKDLKKLFLTSNKQIICLTASLSLGSKKSDQICFEMIEG</sequence>
<comment type="caution">
    <text evidence="10">The sequence shown here is derived from an EMBL/GenBank/DDBJ whole genome shotgun (WGS) entry which is preliminary data.</text>
</comment>
<accession>A0A3M7RNB0</accession>
<dbReference type="Pfam" id="PF23381">
    <property type="entry name" value="Beta-prop_IFT122_1st"/>
    <property type="match status" value="2"/>
</dbReference>
<keyword evidence="6" id="KW-0966">Cell projection</keyword>
<dbReference type="PANTHER" id="PTHR12764:SF4">
    <property type="entry name" value="INTRAFLAGELLAR TRANSPORT PROTEIN 122 HOMOLOG"/>
    <property type="match status" value="1"/>
</dbReference>
<dbReference type="SUPFAM" id="SSF50978">
    <property type="entry name" value="WD40 repeat-like"/>
    <property type="match status" value="1"/>
</dbReference>
<keyword evidence="3 7" id="KW-0853">WD repeat</keyword>
<keyword evidence="11" id="KW-1185">Reference proteome</keyword>
<dbReference type="EMBL" id="REGN01003022">
    <property type="protein sequence ID" value="RNA24900.1"/>
    <property type="molecule type" value="Genomic_DNA"/>
</dbReference>
<evidence type="ECO:0000259" key="8">
    <source>
        <dbReference type="Pfam" id="PF23377"/>
    </source>
</evidence>
<dbReference type="GO" id="GO:0035721">
    <property type="term" value="P:intraciliary retrograde transport"/>
    <property type="evidence" value="ECO:0007669"/>
    <property type="project" value="TreeGrafter"/>
</dbReference>
<evidence type="ECO:0000256" key="2">
    <source>
        <dbReference type="ARBA" id="ARBA00019442"/>
    </source>
</evidence>
<dbReference type="PANTHER" id="PTHR12764">
    <property type="entry name" value="WD REPEAT DOMAIN-RELATED"/>
    <property type="match status" value="1"/>
</dbReference>
<dbReference type="STRING" id="10195.A0A3M7RNB0"/>
<keyword evidence="5" id="KW-0969">Cilium</keyword>
<evidence type="ECO:0000256" key="6">
    <source>
        <dbReference type="ARBA" id="ARBA00023273"/>
    </source>
</evidence>
<evidence type="ECO:0000313" key="10">
    <source>
        <dbReference type="EMBL" id="RNA24900.1"/>
    </source>
</evidence>
<dbReference type="InterPro" id="IPR036322">
    <property type="entry name" value="WD40_repeat_dom_sf"/>
</dbReference>
<evidence type="ECO:0000256" key="4">
    <source>
        <dbReference type="ARBA" id="ARBA00022737"/>
    </source>
</evidence>
<dbReference type="GO" id="GO:0097730">
    <property type="term" value="C:non-motile cilium"/>
    <property type="evidence" value="ECO:0007669"/>
    <property type="project" value="TreeGrafter"/>
</dbReference>
<evidence type="ECO:0000259" key="9">
    <source>
        <dbReference type="Pfam" id="PF23381"/>
    </source>
</evidence>
<dbReference type="AlphaFoldDB" id="A0A3M7RNB0"/>
<evidence type="ECO:0000256" key="5">
    <source>
        <dbReference type="ARBA" id="ARBA00023069"/>
    </source>
</evidence>
<evidence type="ECO:0000256" key="1">
    <source>
        <dbReference type="ARBA" id="ARBA00004138"/>
    </source>
</evidence>
<dbReference type="InterPro" id="IPR056152">
    <property type="entry name" value="Beta-prop_IFT122_2nd"/>
</dbReference>
<reference evidence="10 11" key="1">
    <citation type="journal article" date="2018" name="Sci. Rep.">
        <title>Genomic signatures of local adaptation to the degree of environmental predictability in rotifers.</title>
        <authorList>
            <person name="Franch-Gras L."/>
            <person name="Hahn C."/>
            <person name="Garcia-Roger E.M."/>
            <person name="Carmona M.J."/>
            <person name="Serra M."/>
            <person name="Gomez A."/>
        </authorList>
    </citation>
    <scope>NUCLEOTIDE SEQUENCE [LARGE SCALE GENOMIC DNA]</scope>
    <source>
        <strain evidence="10">HYR1</strain>
    </source>
</reference>
<gene>
    <name evidence="10" type="ORF">BpHYR1_033733</name>
</gene>
<dbReference type="PROSITE" id="PS50082">
    <property type="entry name" value="WD_REPEATS_2"/>
    <property type="match status" value="1"/>
</dbReference>
<dbReference type="Proteomes" id="UP000276133">
    <property type="component" value="Unassembled WGS sequence"/>
</dbReference>
<keyword evidence="10" id="KW-0282">Flagellum</keyword>
<evidence type="ECO:0000256" key="3">
    <source>
        <dbReference type="ARBA" id="ARBA00022574"/>
    </source>
</evidence>
<keyword evidence="4" id="KW-0677">Repeat</keyword>
<comment type="subcellular location">
    <subcellularLocation>
        <location evidence="1">Cell projection</location>
        <location evidence="1">Cilium</location>
    </subcellularLocation>
</comment>
<evidence type="ECO:0000313" key="11">
    <source>
        <dbReference type="Proteomes" id="UP000276133"/>
    </source>
</evidence>
<evidence type="ECO:0000256" key="7">
    <source>
        <dbReference type="PROSITE-ProRule" id="PRU00221"/>
    </source>
</evidence>
<dbReference type="InterPro" id="IPR001680">
    <property type="entry name" value="WD40_rpt"/>
</dbReference>
<feature type="domain" description="IFT122 first beta-propeller" evidence="9">
    <location>
        <begin position="193"/>
        <end position="294"/>
    </location>
</feature>